<feature type="signal peptide" evidence="1">
    <location>
        <begin position="1"/>
        <end position="18"/>
    </location>
</feature>
<dbReference type="RefSeq" id="XP_053027089.1">
    <property type="nucleotide sequence ID" value="XM_053163132.1"/>
</dbReference>
<dbReference type="GeneID" id="77804027"/>
<reference evidence="2" key="1">
    <citation type="submission" date="2022-10" db="EMBL/GenBank/DDBJ databases">
        <title>Puccinia triticina Genome sequencing and assembly.</title>
        <authorList>
            <person name="Li C."/>
        </authorList>
    </citation>
    <scope>NUCLEOTIDE SEQUENCE</scope>
    <source>
        <strain evidence="2">Pt15</strain>
    </source>
</reference>
<gene>
    <name evidence="2" type="ORF">PtA15_14A418</name>
</gene>
<sequence>MQFFTVIAALVAFTGVFAVPAPTQTEQATLEPRQFGGFGGFGPANVVAGAADIATLGVFHNALGGGFGGGFGGGLF</sequence>
<accession>A0ABY7D1S3</accession>
<evidence type="ECO:0000313" key="3">
    <source>
        <dbReference type="Proteomes" id="UP001164743"/>
    </source>
</evidence>
<protein>
    <submittedName>
        <fullName evidence="2">Uncharacterized protein</fullName>
    </submittedName>
</protein>
<dbReference type="EMBL" id="CP110434">
    <property type="protein sequence ID" value="WAQ91534.1"/>
    <property type="molecule type" value="Genomic_DNA"/>
</dbReference>
<feature type="chain" id="PRO_5046565691" evidence="1">
    <location>
        <begin position="19"/>
        <end position="76"/>
    </location>
</feature>
<keyword evidence="3" id="KW-1185">Reference proteome</keyword>
<keyword evidence="1" id="KW-0732">Signal</keyword>
<name>A0ABY7D1S3_9BASI</name>
<dbReference type="Proteomes" id="UP001164743">
    <property type="component" value="Chromosome 14A"/>
</dbReference>
<evidence type="ECO:0000256" key="1">
    <source>
        <dbReference type="SAM" id="SignalP"/>
    </source>
</evidence>
<evidence type="ECO:0000313" key="2">
    <source>
        <dbReference type="EMBL" id="WAQ91534.1"/>
    </source>
</evidence>
<proteinExistence type="predicted"/>
<organism evidence="2 3">
    <name type="scientific">Puccinia triticina</name>
    <dbReference type="NCBI Taxonomy" id="208348"/>
    <lineage>
        <taxon>Eukaryota</taxon>
        <taxon>Fungi</taxon>
        <taxon>Dikarya</taxon>
        <taxon>Basidiomycota</taxon>
        <taxon>Pucciniomycotina</taxon>
        <taxon>Pucciniomycetes</taxon>
        <taxon>Pucciniales</taxon>
        <taxon>Pucciniaceae</taxon>
        <taxon>Puccinia</taxon>
    </lineage>
</organism>